<sequence>MCHSEKVSRNAIIKEITGVIAVGAATGLIGILTTLLLHTAEHQLAHVTQSTMAVISLGVGALAGICWWALRRRGPIVSVTTALSTETQLPWWRTLADALLQLFIVTAGASLGKEQAPRQLAAAIAERIIHTRTDADAQRRNRLLAAAAGAGLAAMYHVPIAGMLFVLELLPVRRDRATVATTIAVCTIATAVAAPVVPAPLYAFPHETLGVNDLLPLLVVTIVATVVAVVWRRLTVTQLQRRYTGPWLVITLPLALATTYAVGTWFPAVHGNGQLVLDVAFGTDITALMACALLLVKMSATLVCIRAGAVGGVLTPSLAVGAAAGVCVAVLFGAPHAVMALVAAAIVLAIAQRAPLFGAAMAIELTHPDIWLAATVVVTAAASFWCTRKIR</sequence>
<evidence type="ECO:0000256" key="9">
    <source>
        <dbReference type="ARBA" id="ARBA00023303"/>
    </source>
</evidence>
<dbReference type="RefSeq" id="WP_155872255.1">
    <property type="nucleotide sequence ID" value="NZ_CP168248.1"/>
</dbReference>
<organism evidence="11 12">
    <name type="scientific">Corynebacterium rouxii</name>
    <dbReference type="NCBI Taxonomy" id="2719119"/>
    <lineage>
        <taxon>Bacteria</taxon>
        <taxon>Bacillati</taxon>
        <taxon>Actinomycetota</taxon>
        <taxon>Actinomycetes</taxon>
        <taxon>Mycobacteriales</taxon>
        <taxon>Corynebacteriaceae</taxon>
        <taxon>Corynebacterium</taxon>
    </lineage>
</organism>
<keyword evidence="2" id="KW-0813">Transport</keyword>
<feature type="transmembrane region" description="Helical" evidence="10">
    <location>
        <begin position="214"/>
        <end position="231"/>
    </location>
</feature>
<keyword evidence="6 10" id="KW-0472">Membrane</keyword>
<keyword evidence="8" id="KW-0868">Chloride</keyword>
<dbReference type="Proteomes" id="UP000423525">
    <property type="component" value="Chromosome"/>
</dbReference>
<evidence type="ECO:0000256" key="6">
    <source>
        <dbReference type="ARBA" id="ARBA00023136"/>
    </source>
</evidence>
<keyword evidence="9" id="KW-0407">Ion channel</keyword>
<feature type="transmembrane region" description="Helical" evidence="10">
    <location>
        <begin position="317"/>
        <end position="350"/>
    </location>
</feature>
<keyword evidence="3 10" id="KW-0812">Transmembrane</keyword>
<feature type="transmembrane region" description="Helical" evidence="10">
    <location>
        <begin position="12"/>
        <end position="38"/>
    </location>
</feature>
<evidence type="ECO:0000256" key="2">
    <source>
        <dbReference type="ARBA" id="ARBA00022448"/>
    </source>
</evidence>
<dbReference type="InterPro" id="IPR050368">
    <property type="entry name" value="ClC-type_chloride_channel"/>
</dbReference>
<evidence type="ECO:0000256" key="7">
    <source>
        <dbReference type="ARBA" id="ARBA00023173"/>
    </source>
</evidence>
<feature type="transmembrane region" description="Helical" evidence="10">
    <location>
        <begin position="50"/>
        <end position="70"/>
    </location>
</feature>
<feature type="transmembrane region" description="Helical" evidence="10">
    <location>
        <begin position="179"/>
        <end position="202"/>
    </location>
</feature>
<feature type="transmembrane region" description="Helical" evidence="10">
    <location>
        <begin position="370"/>
        <end position="387"/>
    </location>
</feature>
<evidence type="ECO:0000256" key="1">
    <source>
        <dbReference type="ARBA" id="ARBA00004141"/>
    </source>
</evidence>
<evidence type="ECO:0000256" key="3">
    <source>
        <dbReference type="ARBA" id="ARBA00022692"/>
    </source>
</evidence>
<dbReference type="PANTHER" id="PTHR43427:SF6">
    <property type="entry name" value="CHLORIDE CHANNEL PROTEIN CLC-E"/>
    <property type="match status" value="1"/>
</dbReference>
<keyword evidence="4 10" id="KW-1133">Transmembrane helix</keyword>
<dbReference type="Gene3D" id="1.10.3080.10">
    <property type="entry name" value="Clc chloride channel"/>
    <property type="match status" value="1"/>
</dbReference>
<dbReference type="PANTHER" id="PTHR43427">
    <property type="entry name" value="CHLORIDE CHANNEL PROTEIN CLC-E"/>
    <property type="match status" value="1"/>
</dbReference>
<dbReference type="KEGG" id="crf:FRC0190_00911"/>
<protein>
    <submittedName>
        <fullName evidence="11">Chloride channel protein</fullName>
    </submittedName>
</protein>
<feature type="transmembrane region" description="Helical" evidence="10">
    <location>
        <begin position="243"/>
        <end position="265"/>
    </location>
</feature>
<feature type="transmembrane region" description="Helical" evidence="10">
    <location>
        <begin position="91"/>
        <end position="111"/>
    </location>
</feature>
<comment type="subcellular location">
    <subcellularLocation>
        <location evidence="1">Membrane</location>
        <topology evidence="1">Multi-pass membrane protein</topology>
    </subcellularLocation>
</comment>
<feature type="transmembrane region" description="Helical" evidence="10">
    <location>
        <begin position="143"/>
        <end position="167"/>
    </location>
</feature>
<reference evidence="11 12" key="1">
    <citation type="submission" date="2019-11" db="EMBL/GenBank/DDBJ databases">
        <authorList>
            <person name="Brisse S."/>
        </authorList>
    </citation>
    <scope>NUCLEOTIDE SEQUENCE [LARGE SCALE GENOMIC DNA]</scope>
    <source>
        <strain evidence="11">FRC0190</strain>
    </source>
</reference>
<keyword evidence="5" id="KW-0406">Ion transport</keyword>
<dbReference type="SUPFAM" id="SSF81340">
    <property type="entry name" value="Clc chloride channel"/>
    <property type="match status" value="1"/>
</dbReference>
<evidence type="ECO:0000313" key="12">
    <source>
        <dbReference type="Proteomes" id="UP000423525"/>
    </source>
</evidence>
<dbReference type="GO" id="GO:0005254">
    <property type="term" value="F:chloride channel activity"/>
    <property type="evidence" value="ECO:0007669"/>
    <property type="project" value="UniProtKB-KW"/>
</dbReference>
<evidence type="ECO:0000313" key="11">
    <source>
        <dbReference type="EMBL" id="VZH84921.1"/>
    </source>
</evidence>
<evidence type="ECO:0000256" key="10">
    <source>
        <dbReference type="SAM" id="Phobius"/>
    </source>
</evidence>
<dbReference type="Pfam" id="PF00654">
    <property type="entry name" value="Voltage_CLC"/>
    <property type="match status" value="1"/>
</dbReference>
<dbReference type="PRINTS" id="PR00762">
    <property type="entry name" value="CLCHANNEL"/>
</dbReference>
<dbReference type="AlphaFoldDB" id="A0A6I8MF89"/>
<proteinExistence type="predicted"/>
<dbReference type="InterPro" id="IPR001807">
    <property type="entry name" value="ClC"/>
</dbReference>
<evidence type="ECO:0000256" key="8">
    <source>
        <dbReference type="ARBA" id="ARBA00023214"/>
    </source>
</evidence>
<dbReference type="GO" id="GO:0034707">
    <property type="term" value="C:chloride channel complex"/>
    <property type="evidence" value="ECO:0007669"/>
    <property type="project" value="UniProtKB-KW"/>
</dbReference>
<gene>
    <name evidence="11" type="ORF">FRC0190_00911</name>
</gene>
<evidence type="ECO:0000256" key="4">
    <source>
        <dbReference type="ARBA" id="ARBA00022989"/>
    </source>
</evidence>
<dbReference type="InterPro" id="IPR014743">
    <property type="entry name" value="Cl-channel_core"/>
</dbReference>
<name>A0A6I8MF89_9CORY</name>
<evidence type="ECO:0000256" key="5">
    <source>
        <dbReference type="ARBA" id="ARBA00023065"/>
    </source>
</evidence>
<feature type="transmembrane region" description="Helical" evidence="10">
    <location>
        <begin position="285"/>
        <end position="305"/>
    </location>
</feature>
<keyword evidence="7" id="KW-0869">Chloride channel</keyword>
<dbReference type="EMBL" id="LR738855">
    <property type="protein sequence ID" value="VZH84921.1"/>
    <property type="molecule type" value="Genomic_DNA"/>
</dbReference>
<accession>A0A6I8MF89</accession>